<proteinExistence type="predicted"/>
<dbReference type="SUPFAM" id="SSF55729">
    <property type="entry name" value="Acyl-CoA N-acyltransferases (Nat)"/>
    <property type="match status" value="1"/>
</dbReference>
<evidence type="ECO:0000313" key="3">
    <source>
        <dbReference type="EMBL" id="MDP9800994.1"/>
    </source>
</evidence>
<evidence type="ECO:0000313" key="4">
    <source>
        <dbReference type="Proteomes" id="UP001235966"/>
    </source>
</evidence>
<dbReference type="Pfam" id="PF13673">
    <property type="entry name" value="Acetyltransf_10"/>
    <property type="match status" value="1"/>
</dbReference>
<dbReference type="CDD" id="cd04301">
    <property type="entry name" value="NAT_SF"/>
    <property type="match status" value="1"/>
</dbReference>
<gene>
    <name evidence="3" type="ORF">J2S49_001070</name>
</gene>
<dbReference type="Gene3D" id="3.40.630.30">
    <property type="match status" value="1"/>
</dbReference>
<comment type="caution">
    <text evidence="3">The sequence shown here is derived from an EMBL/GenBank/DDBJ whole genome shotgun (WGS) entry which is preliminary data.</text>
</comment>
<dbReference type="EMBL" id="JAUSQW010000001">
    <property type="protein sequence ID" value="MDP9800994.1"/>
    <property type="molecule type" value="Genomic_DNA"/>
</dbReference>
<dbReference type="InterPro" id="IPR016181">
    <property type="entry name" value="Acyl_CoA_acyltransferase"/>
</dbReference>
<reference evidence="3 4" key="1">
    <citation type="submission" date="2023-07" db="EMBL/GenBank/DDBJ databases">
        <title>Sequencing the genomes of 1000 actinobacteria strains.</title>
        <authorList>
            <person name="Klenk H.-P."/>
        </authorList>
    </citation>
    <scope>NUCLEOTIDE SEQUENCE [LARGE SCALE GENOMIC DNA]</scope>
    <source>
        <strain evidence="3 4">DSM 102162</strain>
    </source>
</reference>
<evidence type="ECO:0000259" key="2">
    <source>
        <dbReference type="PROSITE" id="PS51186"/>
    </source>
</evidence>
<name>A0ABT9NB97_9ACTO</name>
<dbReference type="Proteomes" id="UP001235966">
    <property type="component" value="Unassembled WGS sequence"/>
</dbReference>
<dbReference type="InterPro" id="IPR000182">
    <property type="entry name" value="GNAT_dom"/>
</dbReference>
<accession>A0ABT9NB97</accession>
<feature type="region of interest" description="Disordered" evidence="1">
    <location>
        <begin position="70"/>
        <end position="103"/>
    </location>
</feature>
<feature type="domain" description="N-acetyltransferase" evidence="2">
    <location>
        <begin position="76"/>
        <end position="208"/>
    </location>
</feature>
<protein>
    <submittedName>
        <fullName evidence="3">GNAT superfamily N-acetyltransferase</fullName>
    </submittedName>
</protein>
<dbReference type="RefSeq" id="WP_278058593.1">
    <property type="nucleotide sequence ID" value="NZ_CP121247.1"/>
</dbReference>
<dbReference type="PROSITE" id="PS51186">
    <property type="entry name" value="GNAT"/>
    <property type="match status" value="1"/>
</dbReference>
<sequence length="208" mass="22221">MIQISPALPSDTAAIVALRRSREAWMRERGVHQWLAKHLPAEEIEEQVAAGLWWVVRAGSVEGLLPDAGGSAGAGGSARTGLPGSPAFTNAGPQPANIGAPASSEICPETAVGAVRIEESDELIGDPSVYAIYPHSLMSDPRLSGNGIGAGIVREVERIARERGAEQIRIDCMDWLVDFYRGFGYVPTGEKVDYDDGIISNVMVLELR</sequence>
<evidence type="ECO:0000256" key="1">
    <source>
        <dbReference type="SAM" id="MobiDB-lite"/>
    </source>
</evidence>
<organism evidence="3 4">
    <name type="scientific">Arcanobacterium wilhelmae</name>
    <dbReference type="NCBI Taxonomy" id="1803177"/>
    <lineage>
        <taxon>Bacteria</taxon>
        <taxon>Bacillati</taxon>
        <taxon>Actinomycetota</taxon>
        <taxon>Actinomycetes</taxon>
        <taxon>Actinomycetales</taxon>
        <taxon>Actinomycetaceae</taxon>
        <taxon>Arcanobacterium</taxon>
    </lineage>
</organism>
<keyword evidence="4" id="KW-1185">Reference proteome</keyword>